<reference evidence="1" key="1">
    <citation type="submission" date="2021-02" db="EMBL/GenBank/DDBJ databases">
        <authorList>
            <consortium name="DOE Joint Genome Institute"/>
            <person name="Ahrendt S."/>
            <person name="Looney B.P."/>
            <person name="Miyauchi S."/>
            <person name="Morin E."/>
            <person name="Drula E."/>
            <person name="Courty P.E."/>
            <person name="Chicoki N."/>
            <person name="Fauchery L."/>
            <person name="Kohler A."/>
            <person name="Kuo A."/>
            <person name="Labutti K."/>
            <person name="Pangilinan J."/>
            <person name="Lipzen A."/>
            <person name="Riley R."/>
            <person name="Andreopoulos W."/>
            <person name="He G."/>
            <person name="Johnson J."/>
            <person name="Barry K.W."/>
            <person name="Grigoriev I.V."/>
            <person name="Nagy L."/>
            <person name="Hibbett D."/>
            <person name="Henrissat B."/>
            <person name="Matheny P.B."/>
            <person name="Labbe J."/>
            <person name="Martin F."/>
        </authorList>
    </citation>
    <scope>NUCLEOTIDE SEQUENCE</scope>
    <source>
        <strain evidence="1">FP105234-sp</strain>
    </source>
</reference>
<comment type="caution">
    <text evidence="1">The sequence shown here is derived from an EMBL/GenBank/DDBJ whole genome shotgun (WGS) entry which is preliminary data.</text>
</comment>
<accession>A0ACB8RA02</accession>
<name>A0ACB8RA02_9AGAM</name>
<dbReference type="Proteomes" id="UP000814033">
    <property type="component" value="Unassembled WGS sequence"/>
</dbReference>
<organism evidence="1 2">
    <name type="scientific">Auriscalpium vulgare</name>
    <dbReference type="NCBI Taxonomy" id="40419"/>
    <lineage>
        <taxon>Eukaryota</taxon>
        <taxon>Fungi</taxon>
        <taxon>Dikarya</taxon>
        <taxon>Basidiomycota</taxon>
        <taxon>Agaricomycotina</taxon>
        <taxon>Agaricomycetes</taxon>
        <taxon>Russulales</taxon>
        <taxon>Auriscalpiaceae</taxon>
        <taxon>Auriscalpium</taxon>
    </lineage>
</organism>
<dbReference type="EMBL" id="MU276171">
    <property type="protein sequence ID" value="KAI0040747.1"/>
    <property type="molecule type" value="Genomic_DNA"/>
</dbReference>
<evidence type="ECO:0000313" key="1">
    <source>
        <dbReference type="EMBL" id="KAI0040747.1"/>
    </source>
</evidence>
<sequence>MDVLRTLVFAFALLCLLAVPGGNSQSFADPLTWIPLAARTPYLNYWSALAPGASSPPPASGQSSYPPPDGAIWRGIAIVDGVSYTWLGDPVTASSSATSAITKVEVTPTRTVATMDAGAMELTVTFLSPIEPGDWVRQSIPFAYVSVEAQSLDGAPHSVQLYSAIGADWSSRDPATTFVWTRTIGPTSVSLSTTLHTPSYFVEDNDGLPQWGTVFYATSADEQATYKIGNCTEAEALFENSKSLDNSVYNTTTTVASVGENTCFAMAHDLGNITVTPRSIFWALGNYRDAAVQYNDLNRQTQTRSLYLSANSSLLANSMAGLVDFVVSDFPSALIRATQLDNSIMNTAFKVSPAYADLISIATRQAYAATELTIAKGSDGSWNQSDVMMFMKNTGGDNSNRVNAVRTLYPSFPIFMFIDATLGAPLLEPLLRFQSSSNYSNGYAALDAGPSYPTATPSNEPHQYGVEETGSMLVMAYAHLRASNDSSLVERYYPLLKTWSDYLVANTLFTQNQLSADGDTASNQTNLALKGIVAIAAMSRISSALNEPSDSAYYSSTASSFASQWTRLALGPDKHMLAVYGDQSSWTLGYNLFLDRWLGTNLLDPSIYEAHTTFLGGLLASDTNSSFEFGIPTNNLKPALTSQTAWNLFSAAMVTTSDVRDRIIKGVHAAMVDVMSTPGQVFPLLYNSSNGHPVSGARSPAQGAMYALLVYNQPTTGNSSSSSSSSGKSGGSHSKAGPIAGGVVGGLALLLAVLGIFLRRRRAQRELQGAFTAGALPVSPFHTQDDATYRPARGLLARWSVAQGRGRTAVPPETEPESPEPEPYQEIPSDKLLARLRTMNAEADEAQHVNDINIPMFAVARPPSTVQLTPPPSPPPALAPAPAVQPVSEAPSSSSGALDAERLREEIMVNVRREINQTLAEHWVSPPEYVDDRPREPRAPY</sequence>
<reference evidence="1" key="2">
    <citation type="journal article" date="2022" name="New Phytol.">
        <title>Evolutionary transition to the ectomycorrhizal habit in the genomes of a hyperdiverse lineage of mushroom-forming fungi.</title>
        <authorList>
            <person name="Looney B."/>
            <person name="Miyauchi S."/>
            <person name="Morin E."/>
            <person name="Drula E."/>
            <person name="Courty P.E."/>
            <person name="Kohler A."/>
            <person name="Kuo A."/>
            <person name="LaButti K."/>
            <person name="Pangilinan J."/>
            <person name="Lipzen A."/>
            <person name="Riley R."/>
            <person name="Andreopoulos W."/>
            <person name="He G."/>
            <person name="Johnson J."/>
            <person name="Nolan M."/>
            <person name="Tritt A."/>
            <person name="Barry K.W."/>
            <person name="Grigoriev I.V."/>
            <person name="Nagy L.G."/>
            <person name="Hibbett D."/>
            <person name="Henrissat B."/>
            <person name="Matheny P.B."/>
            <person name="Labbe J."/>
            <person name="Martin F.M."/>
        </authorList>
    </citation>
    <scope>NUCLEOTIDE SEQUENCE</scope>
    <source>
        <strain evidence="1">FP105234-sp</strain>
    </source>
</reference>
<gene>
    <name evidence="1" type="ORF">FA95DRAFT_1566133</name>
</gene>
<protein>
    <submittedName>
        <fullName evidence="1">Uncharacterized protein</fullName>
    </submittedName>
</protein>
<proteinExistence type="predicted"/>
<evidence type="ECO:0000313" key="2">
    <source>
        <dbReference type="Proteomes" id="UP000814033"/>
    </source>
</evidence>
<keyword evidence="2" id="KW-1185">Reference proteome</keyword>